<keyword evidence="1" id="KW-0811">Translocation</keyword>
<dbReference type="PROSITE" id="PS50969">
    <property type="entry name" value="FCP1"/>
    <property type="match status" value="1"/>
</dbReference>
<comment type="similarity">
    <text evidence="1">Belongs to the TIM50 family.</text>
</comment>
<organism evidence="3 4">
    <name type="scientific">Tritrichomonas musculus</name>
    <dbReference type="NCBI Taxonomy" id="1915356"/>
    <lineage>
        <taxon>Eukaryota</taxon>
        <taxon>Metamonada</taxon>
        <taxon>Parabasalia</taxon>
        <taxon>Tritrichomonadida</taxon>
        <taxon>Tritrichomonadidae</taxon>
        <taxon>Tritrichomonas</taxon>
    </lineage>
</organism>
<keyword evidence="4" id="KW-1185">Reference proteome</keyword>
<dbReference type="Gene3D" id="3.40.50.1000">
    <property type="entry name" value="HAD superfamily/HAD-like"/>
    <property type="match status" value="1"/>
</dbReference>
<dbReference type="CDD" id="cd07521">
    <property type="entry name" value="HAD_FCP1-like"/>
    <property type="match status" value="1"/>
</dbReference>
<dbReference type="InterPro" id="IPR036412">
    <property type="entry name" value="HAD-like_sf"/>
</dbReference>
<dbReference type="InterPro" id="IPR050365">
    <property type="entry name" value="TIM50"/>
</dbReference>
<dbReference type="Proteomes" id="UP001470230">
    <property type="component" value="Unassembled WGS sequence"/>
</dbReference>
<dbReference type="SUPFAM" id="SSF56784">
    <property type="entry name" value="HAD-like"/>
    <property type="match status" value="1"/>
</dbReference>
<keyword evidence="1" id="KW-0813">Transport</keyword>
<evidence type="ECO:0000256" key="1">
    <source>
        <dbReference type="RuleBase" id="RU365079"/>
    </source>
</evidence>
<gene>
    <name evidence="3" type="ORF">M9Y10_037809</name>
</gene>
<protein>
    <recommendedName>
        <fullName evidence="1">Mitochondrial import inner membrane translocase subunit TIM50</fullName>
    </recommendedName>
</protein>
<dbReference type="InterPro" id="IPR023214">
    <property type="entry name" value="HAD_sf"/>
</dbReference>
<name>A0ABR2GRI0_9EUKA</name>
<evidence type="ECO:0000313" key="4">
    <source>
        <dbReference type="Proteomes" id="UP001470230"/>
    </source>
</evidence>
<dbReference type="Pfam" id="PF03031">
    <property type="entry name" value="NIF"/>
    <property type="match status" value="1"/>
</dbReference>
<comment type="subunit">
    <text evidence="1">Component of the TIM23 complex.</text>
</comment>
<reference evidence="3 4" key="1">
    <citation type="submission" date="2024-04" db="EMBL/GenBank/DDBJ databases">
        <title>Tritrichomonas musculus Genome.</title>
        <authorList>
            <person name="Alves-Ferreira E."/>
            <person name="Grigg M."/>
            <person name="Lorenzi H."/>
            <person name="Galac M."/>
        </authorList>
    </citation>
    <scope>NUCLEOTIDE SEQUENCE [LARGE SCALE GENOMIC DNA]</scope>
    <source>
        <strain evidence="3 4">EAF2021</strain>
    </source>
</reference>
<keyword evidence="1" id="KW-0653">Protein transport</keyword>
<evidence type="ECO:0000313" key="3">
    <source>
        <dbReference type="EMBL" id="KAK8836548.1"/>
    </source>
</evidence>
<keyword evidence="1" id="KW-0809">Transit peptide</keyword>
<accession>A0ABR2GRI0</accession>
<dbReference type="InterPro" id="IPR004274">
    <property type="entry name" value="FCP1_dom"/>
</dbReference>
<evidence type="ECO:0000259" key="2">
    <source>
        <dbReference type="PROSITE" id="PS50969"/>
    </source>
</evidence>
<proteinExistence type="inferred from homology"/>
<dbReference type="SMART" id="SM00577">
    <property type="entry name" value="CPDc"/>
    <property type="match status" value="1"/>
</dbReference>
<feature type="domain" description="FCP1 homology" evidence="2">
    <location>
        <begin position="8"/>
        <end position="166"/>
    </location>
</feature>
<comment type="subcellular location">
    <subcellularLocation>
        <location evidence="1">Mitochondrion inner membrane</location>
        <topology evidence="1">Single-pass membrane protein</topology>
    </subcellularLocation>
</comment>
<keyword evidence="1" id="KW-0496">Mitochondrion</keyword>
<comment type="caution">
    <text evidence="3">The sequence shown here is derived from an EMBL/GenBank/DDBJ whole genome shotgun (WGS) entry which is preliminary data.</text>
</comment>
<dbReference type="EMBL" id="JAPFFF010000065">
    <property type="protein sequence ID" value="KAK8836548.1"/>
    <property type="molecule type" value="Genomic_DNA"/>
</dbReference>
<sequence length="192" mass="22401">MHKSFSEIITSKPAVAFDLDDTLVHVTLLPPINLDKKNYFTITVKRRRFYVQMRPYLHYFLERISKIYDIYIFTASNKEYANLIIDKILPNVKENHCFYKNSCIMVNGYFVKNLNIIGRPIQKILLIDDSSGSGLTNPKNLVKIKPWNGEKNDNALKDLLLLLEEIAYDNDLRISFEEFVKKSKLDGIGFFQ</sequence>
<dbReference type="PANTHER" id="PTHR12210">
    <property type="entry name" value="DULLARD PROTEIN PHOSPHATASE"/>
    <property type="match status" value="1"/>
</dbReference>
<comment type="function">
    <text evidence="1">Essential component of the TIM23 complex, a complex that mediates the translocation of transit peptide-containing proteins across the mitochondrial inner membrane.</text>
</comment>